<evidence type="ECO:0000313" key="3">
    <source>
        <dbReference type="Proteomes" id="UP001147148"/>
    </source>
</evidence>
<organism evidence="2 3">
    <name type="scientific">Vagococcus proximus</name>
    <dbReference type="NCBI Taxonomy" id="2991417"/>
    <lineage>
        <taxon>Bacteria</taxon>
        <taxon>Bacillati</taxon>
        <taxon>Bacillota</taxon>
        <taxon>Bacilli</taxon>
        <taxon>Lactobacillales</taxon>
        <taxon>Enterococcaceae</taxon>
        <taxon>Vagococcus</taxon>
    </lineage>
</organism>
<sequence>MWEVSYTGLIINCSFDMKVTNNKVTSVSNMWILTIGCTYSKEKLSKGDKYGKLSFNATDYMGIIMQTCWLKGTVTGKNNNINVSFQM</sequence>
<name>A0ABT5X1L2_9ENTE</name>
<feature type="domain" description="DUF5626" evidence="1">
    <location>
        <begin position="2"/>
        <end position="78"/>
    </location>
</feature>
<dbReference type="EMBL" id="JAPDSH010000004">
    <property type="protein sequence ID" value="MDF0479890.1"/>
    <property type="molecule type" value="Genomic_DNA"/>
</dbReference>
<comment type="caution">
    <text evidence="2">The sequence shown here is derived from an EMBL/GenBank/DDBJ whole genome shotgun (WGS) entry which is preliminary data.</text>
</comment>
<protein>
    <submittedName>
        <fullName evidence="2">DUF5626 family protein</fullName>
    </submittedName>
</protein>
<dbReference type="Gene3D" id="2.60.40.3860">
    <property type="match status" value="1"/>
</dbReference>
<reference evidence="2" key="1">
    <citation type="submission" date="2022-10" db="EMBL/GenBank/DDBJ databases">
        <title>Vagococcus sp. isolated from poultry meat.</title>
        <authorList>
            <person name="Johansson P."/>
            <person name="Bjorkroth J."/>
        </authorList>
    </citation>
    <scope>NUCLEOTIDE SEQUENCE</scope>
    <source>
        <strain evidence="2">PNs007</strain>
    </source>
</reference>
<dbReference type="InterPro" id="IPR040491">
    <property type="entry name" value="DUF5626"/>
</dbReference>
<gene>
    <name evidence="2" type="ORF">OL233_06250</name>
</gene>
<proteinExistence type="predicted"/>
<evidence type="ECO:0000313" key="2">
    <source>
        <dbReference type="EMBL" id="MDF0479890.1"/>
    </source>
</evidence>
<dbReference type="RefSeq" id="WP_275471652.1">
    <property type="nucleotide sequence ID" value="NZ_JAPDSH010000004.1"/>
</dbReference>
<dbReference type="Pfam" id="PF18540">
    <property type="entry name" value="DUF5626"/>
    <property type="match status" value="1"/>
</dbReference>
<accession>A0ABT5X1L2</accession>
<evidence type="ECO:0000259" key="1">
    <source>
        <dbReference type="Pfam" id="PF18540"/>
    </source>
</evidence>
<dbReference type="Proteomes" id="UP001147148">
    <property type="component" value="Unassembled WGS sequence"/>
</dbReference>
<keyword evidence="3" id="KW-1185">Reference proteome</keyword>